<evidence type="ECO:0000256" key="1">
    <source>
        <dbReference type="ARBA" id="ARBA00004177"/>
    </source>
</evidence>
<dbReference type="GO" id="GO:0043328">
    <property type="term" value="P:protein transport to vacuole involved in ubiquitin-dependent protein catabolic process via the multivesicular body sorting pathway"/>
    <property type="evidence" value="ECO:0007669"/>
    <property type="project" value="TreeGrafter"/>
</dbReference>
<keyword evidence="3" id="KW-0963">Cytoplasm</keyword>
<dbReference type="InterPro" id="IPR004328">
    <property type="entry name" value="BRO1_dom"/>
</dbReference>
<dbReference type="Gene3D" id="1.25.40.280">
    <property type="entry name" value="alix/aip1 like domains"/>
    <property type="match status" value="1"/>
</dbReference>
<name>A0A2J8AHZ8_9CHLO</name>
<comment type="caution">
    <text evidence="6">The sequence shown here is derived from an EMBL/GenBank/DDBJ whole genome shotgun (WGS) entry which is preliminary data.</text>
</comment>
<evidence type="ECO:0000313" key="7">
    <source>
        <dbReference type="Proteomes" id="UP000236333"/>
    </source>
</evidence>
<protein>
    <submittedName>
        <fullName evidence="6">ALG-2 interacting protein X</fullName>
    </submittedName>
</protein>
<dbReference type="Pfam" id="PF13949">
    <property type="entry name" value="ALIX_LYPXL_bnd"/>
    <property type="match status" value="1"/>
</dbReference>
<dbReference type="PROSITE" id="PS51180">
    <property type="entry name" value="BRO1"/>
    <property type="match status" value="1"/>
</dbReference>
<evidence type="ECO:0000256" key="2">
    <source>
        <dbReference type="ARBA" id="ARBA00004496"/>
    </source>
</evidence>
<accession>A0A2J8AHZ8</accession>
<evidence type="ECO:0000313" key="6">
    <source>
        <dbReference type="EMBL" id="PNH12148.1"/>
    </source>
</evidence>
<proteinExistence type="predicted"/>
<evidence type="ECO:0000259" key="5">
    <source>
        <dbReference type="PROSITE" id="PS51180"/>
    </source>
</evidence>
<gene>
    <name evidence="6" type="ORF">TSOC_000952</name>
</gene>
<dbReference type="InterPro" id="IPR025304">
    <property type="entry name" value="ALIX_V_dom"/>
</dbReference>
<reference evidence="6 7" key="1">
    <citation type="journal article" date="2017" name="Mol. Biol. Evol.">
        <title>The 4-celled Tetrabaena socialis nuclear genome reveals the essential components for genetic control of cell number at the origin of multicellularity in the volvocine lineage.</title>
        <authorList>
            <person name="Featherston J."/>
            <person name="Arakaki Y."/>
            <person name="Hanschen E.R."/>
            <person name="Ferris P.J."/>
            <person name="Michod R.E."/>
            <person name="Olson B.J.S.C."/>
            <person name="Nozaki H."/>
            <person name="Durand P.M."/>
        </authorList>
    </citation>
    <scope>NUCLEOTIDE SEQUENCE [LARGE SCALE GENOMIC DNA]</scope>
    <source>
        <strain evidence="6 7">NIES-571</strain>
    </source>
</reference>
<dbReference type="PANTHER" id="PTHR23030:SF30">
    <property type="entry name" value="TYROSINE-PROTEIN PHOSPHATASE NON-RECEPTOR TYPE 23"/>
    <property type="match status" value="1"/>
</dbReference>
<evidence type="ECO:0000256" key="3">
    <source>
        <dbReference type="ARBA" id="ARBA00022490"/>
    </source>
</evidence>
<keyword evidence="7" id="KW-1185">Reference proteome</keyword>
<keyword evidence="4" id="KW-0967">Endosome</keyword>
<dbReference type="EMBL" id="PGGS01000014">
    <property type="protein sequence ID" value="PNH12148.1"/>
    <property type="molecule type" value="Genomic_DNA"/>
</dbReference>
<sequence>MPTAQSVMLAIHCKKTETVDIKTPLLTYIRATYSDREADDAADDLERVQALRAEVALAQSGTQPSARETLIKYYRYLCAIETRFPISKEKGTAQVSFAWFDAFRPSRRVAQHNMHYEKACVLFNLAALASQQGLQSDRTSSDGLTQACKLFQEACGSFQLLREVESGKTETPRPLDISAECVGLLEKLMLTQAQALDARTSAALPEALQRELAEIEAIGGTNHLKGILAEIGELRREVDDDLLAAQASLDADARADAEARAQHGDKWRAQAAASAAKPYWDRISQYRLPC</sequence>
<dbReference type="SMART" id="SM01041">
    <property type="entry name" value="BRO1"/>
    <property type="match status" value="1"/>
</dbReference>
<dbReference type="Pfam" id="PF03097">
    <property type="entry name" value="BRO1"/>
    <property type="match status" value="1"/>
</dbReference>
<dbReference type="GO" id="GO:0005768">
    <property type="term" value="C:endosome"/>
    <property type="evidence" value="ECO:0007669"/>
    <property type="project" value="UniProtKB-SubCell"/>
</dbReference>
<dbReference type="InterPro" id="IPR038499">
    <property type="entry name" value="BRO1_sf"/>
</dbReference>
<dbReference type="AlphaFoldDB" id="A0A2J8AHZ8"/>
<evidence type="ECO:0000256" key="4">
    <source>
        <dbReference type="ARBA" id="ARBA00022753"/>
    </source>
</evidence>
<dbReference type="PANTHER" id="PTHR23030">
    <property type="entry name" value="PCD6 INTERACTING PROTEIN-RELATED"/>
    <property type="match status" value="1"/>
</dbReference>
<dbReference type="OrthoDB" id="64867at2759"/>
<feature type="domain" description="BRO1" evidence="5">
    <location>
        <begin position="7"/>
        <end position="290"/>
    </location>
</feature>
<dbReference type="Proteomes" id="UP000236333">
    <property type="component" value="Unassembled WGS sequence"/>
</dbReference>
<organism evidence="6 7">
    <name type="scientific">Tetrabaena socialis</name>
    <dbReference type="NCBI Taxonomy" id="47790"/>
    <lineage>
        <taxon>Eukaryota</taxon>
        <taxon>Viridiplantae</taxon>
        <taxon>Chlorophyta</taxon>
        <taxon>core chlorophytes</taxon>
        <taxon>Chlorophyceae</taxon>
        <taxon>CS clade</taxon>
        <taxon>Chlamydomonadales</taxon>
        <taxon>Tetrabaenaceae</taxon>
        <taxon>Tetrabaena</taxon>
    </lineage>
</organism>
<comment type="subcellular location">
    <subcellularLocation>
        <location evidence="2">Cytoplasm</location>
    </subcellularLocation>
    <subcellularLocation>
        <location evidence="1">Endosome</location>
    </subcellularLocation>
</comment>